<dbReference type="Pfam" id="PF08021">
    <property type="entry name" value="FAD_binding_9"/>
    <property type="match status" value="2"/>
</dbReference>
<reference evidence="2" key="1">
    <citation type="submission" date="2023-06" db="EMBL/GenBank/DDBJ databases">
        <title>Sysu t00192.</title>
        <authorList>
            <person name="Gao L."/>
            <person name="Fang B.-Z."/>
            <person name="Li W.-J."/>
        </authorList>
    </citation>
    <scope>NUCLEOTIDE SEQUENCE</scope>
    <source>
        <strain evidence="2">SYSU T00192</strain>
    </source>
</reference>
<dbReference type="InterPro" id="IPR013113">
    <property type="entry name" value="SIP_FAD-bd"/>
</dbReference>
<dbReference type="Gene3D" id="2.40.30.10">
    <property type="entry name" value="Translation factors"/>
    <property type="match status" value="2"/>
</dbReference>
<comment type="caution">
    <text evidence="2">The sequence shown here is derived from an EMBL/GenBank/DDBJ whole genome shotgun (WGS) entry which is preliminary data.</text>
</comment>
<dbReference type="PROSITE" id="PS51384">
    <property type="entry name" value="FAD_FR"/>
    <property type="match status" value="1"/>
</dbReference>
<dbReference type="PANTHER" id="PTHR30157">
    <property type="entry name" value="FERRIC REDUCTASE, NADPH-DEPENDENT"/>
    <property type="match status" value="1"/>
</dbReference>
<evidence type="ECO:0000313" key="2">
    <source>
        <dbReference type="EMBL" id="MDN4476422.1"/>
    </source>
</evidence>
<dbReference type="PANTHER" id="PTHR30157:SF0">
    <property type="entry name" value="NADPH-DEPENDENT FERRIC-CHELATE REDUCTASE"/>
    <property type="match status" value="1"/>
</dbReference>
<dbReference type="EMBL" id="JAUHPW010000008">
    <property type="protein sequence ID" value="MDN4476422.1"/>
    <property type="molecule type" value="Genomic_DNA"/>
</dbReference>
<accession>A0ABT8GBR5</accession>
<keyword evidence="3" id="KW-1185">Reference proteome</keyword>
<dbReference type="Gene3D" id="3.40.50.80">
    <property type="entry name" value="Nucleotide-binding domain of ferredoxin-NADP reductase (FNR) module"/>
    <property type="match status" value="1"/>
</dbReference>
<sequence>MRTLTVVRTHRIAPSMVRVVLTGPDLDALPDLTFTDHYVKLKLGDVTRTYTIRSLDRAARELALDFVIHGDQGLAGPWAAAAQPGDALSFVGPGGGWAPAPDADLHLLVGDESALPAIAAALEHLRATRDDARVEVYLEVASAAEEQPLPTTVNTEVHWIHRGPDDGYGEALTRAVLDAPAPGSPASVEAFVHGNADMVKPLRRHLFNDLGIPRDRVSISGYWRSGMDEDGWQSSKRDFNARMEAEQDAA</sequence>
<name>A0ABT8GBR5_9MICO</name>
<dbReference type="InterPro" id="IPR039374">
    <property type="entry name" value="SIP_fam"/>
</dbReference>
<protein>
    <submittedName>
        <fullName evidence="2">Siderophore-interacting protein</fullName>
    </submittedName>
</protein>
<dbReference type="InterPro" id="IPR017927">
    <property type="entry name" value="FAD-bd_FR_type"/>
</dbReference>
<dbReference type="SUPFAM" id="SSF63380">
    <property type="entry name" value="Riboflavin synthase domain-like"/>
    <property type="match status" value="1"/>
</dbReference>
<dbReference type="InterPro" id="IPR007037">
    <property type="entry name" value="SIP_rossman_dom"/>
</dbReference>
<dbReference type="Pfam" id="PF04954">
    <property type="entry name" value="SIP"/>
    <property type="match status" value="1"/>
</dbReference>
<dbReference type="InterPro" id="IPR039261">
    <property type="entry name" value="FNR_nucleotide-bd"/>
</dbReference>
<dbReference type="InterPro" id="IPR017938">
    <property type="entry name" value="Riboflavin_synthase-like_b-brl"/>
</dbReference>
<gene>
    <name evidence="2" type="ORF">QQX09_11200</name>
</gene>
<dbReference type="RefSeq" id="WP_301134693.1">
    <property type="nucleotide sequence ID" value="NZ_JAUHPW010000008.1"/>
</dbReference>
<organism evidence="2 3">
    <name type="scientific">Demequina litoralis</name>
    <dbReference type="NCBI Taxonomy" id="3051660"/>
    <lineage>
        <taxon>Bacteria</taxon>
        <taxon>Bacillati</taxon>
        <taxon>Actinomycetota</taxon>
        <taxon>Actinomycetes</taxon>
        <taxon>Micrococcales</taxon>
        <taxon>Demequinaceae</taxon>
        <taxon>Demequina</taxon>
    </lineage>
</organism>
<feature type="domain" description="FAD-binding FR-type" evidence="1">
    <location>
        <begin position="1"/>
        <end position="100"/>
    </location>
</feature>
<dbReference type="Proteomes" id="UP001172728">
    <property type="component" value="Unassembled WGS sequence"/>
</dbReference>
<dbReference type="CDD" id="cd06193">
    <property type="entry name" value="siderophore_interacting"/>
    <property type="match status" value="1"/>
</dbReference>
<evidence type="ECO:0000259" key="1">
    <source>
        <dbReference type="PROSITE" id="PS51384"/>
    </source>
</evidence>
<proteinExistence type="predicted"/>
<evidence type="ECO:0000313" key="3">
    <source>
        <dbReference type="Proteomes" id="UP001172728"/>
    </source>
</evidence>